<name>Q8EV14_MALP2</name>
<evidence type="ECO:0000259" key="10">
    <source>
        <dbReference type="PROSITE" id="PS50893"/>
    </source>
</evidence>
<evidence type="ECO:0000256" key="5">
    <source>
        <dbReference type="ARBA" id="ARBA00022741"/>
    </source>
</evidence>
<reference evidence="12 13" key="1">
    <citation type="journal article" date="2002" name="Nucleic Acids Res.">
        <title>The complete genomic sequence of Mycoplasma penetrans, an intracellular bacterial pathogen in humans.</title>
        <authorList>
            <person name="Sasaki Y."/>
            <person name="Ishikawa J."/>
            <person name="Yamashita A."/>
            <person name="Oshima K."/>
            <person name="Kenri T."/>
            <person name="Furuya K."/>
            <person name="Yoshino C."/>
            <person name="Horino A."/>
            <person name="Shiba T."/>
            <person name="Sasaki T."/>
            <person name="Hattori M."/>
        </authorList>
    </citation>
    <scope>NUCLEOTIDE SEQUENCE [LARGE SCALE GENOMIC DNA]</scope>
    <source>
        <strain evidence="12 13">HF-2</strain>
    </source>
</reference>
<dbReference type="PROSITE" id="PS50929">
    <property type="entry name" value="ABC_TM1F"/>
    <property type="match status" value="1"/>
</dbReference>
<sequence>MKQHIGYISVFKRLILMLSKNKKAFYGAIFLSLLKTTFSVATSIGLGIVIQNFFYDLNSNSPASAFINFSIGCALIMIGYTLYFFAYIISQKLILKLTYHIGYSIRELFFNKIRRMPFKIVEKAARGDLISRGTTDTNALAINLSVCIGEIFTAPLVVIGVFIGLLIISPILTAITLGFYLVLVTVSFIISLKAGPKYMRMQNEVGKLNGVVEEYVSGRKAIKSFCYEEKAFNLFKEINHNQAKESRGAEMILNFIWPWNDFIETVMYAFIYVLGIIFFVNNINSGSIFFPSYEIGLLTSFVLLARIATGETSNSLRLAGTLQKTTVASKRVFAVLDEINEVDQGKLEPTVQGKIEFKNVNFSYVEDRPILKNVSFTINPNETVAIVGPTGSGKTTMASLISRFYEIDSGEILIDGTNIKDISKQSLFKNISIVLQDPFLFSESIEKNIWYGNTNATAEQVIDVCKKSNVDYFIKKLPDGYETIMSEKMSDLSLGQIQLISIARAFMSEAKILVLDEATSSVDTKTEIDIQNALMKITNNKTVIVIAHRLSTVVKADKIIVLKDGEIQEIGNHKQLLKNKGFYYSLYKANAVMEDHE</sequence>
<dbReference type="InterPro" id="IPR017871">
    <property type="entry name" value="ABC_transporter-like_CS"/>
</dbReference>
<feature type="transmembrane region" description="Helical" evidence="9">
    <location>
        <begin position="24"/>
        <end position="54"/>
    </location>
</feature>
<feature type="transmembrane region" description="Helical" evidence="9">
    <location>
        <begin position="66"/>
        <end position="89"/>
    </location>
</feature>
<dbReference type="GO" id="GO:0005886">
    <property type="term" value="C:plasma membrane"/>
    <property type="evidence" value="ECO:0007669"/>
    <property type="project" value="UniProtKB-SubCell"/>
</dbReference>
<evidence type="ECO:0000256" key="9">
    <source>
        <dbReference type="SAM" id="Phobius"/>
    </source>
</evidence>
<dbReference type="Proteomes" id="UP000002522">
    <property type="component" value="Chromosome"/>
</dbReference>
<dbReference type="Gene3D" id="1.20.1560.10">
    <property type="entry name" value="ABC transporter type 1, transmembrane domain"/>
    <property type="match status" value="1"/>
</dbReference>
<dbReference type="eggNOG" id="COG1132">
    <property type="taxonomic scope" value="Bacteria"/>
</dbReference>
<dbReference type="InParanoid" id="Q8EV14"/>
<evidence type="ECO:0000256" key="1">
    <source>
        <dbReference type="ARBA" id="ARBA00004651"/>
    </source>
</evidence>
<feature type="transmembrane region" description="Helical" evidence="9">
    <location>
        <begin position="140"/>
        <end position="165"/>
    </location>
</feature>
<evidence type="ECO:0000256" key="6">
    <source>
        <dbReference type="ARBA" id="ARBA00022840"/>
    </source>
</evidence>
<dbReference type="SMART" id="SM00382">
    <property type="entry name" value="AAA"/>
    <property type="match status" value="1"/>
</dbReference>
<dbReference type="SUPFAM" id="SSF90123">
    <property type="entry name" value="ABC transporter transmembrane region"/>
    <property type="match status" value="1"/>
</dbReference>
<evidence type="ECO:0000256" key="3">
    <source>
        <dbReference type="ARBA" id="ARBA00022448"/>
    </source>
</evidence>
<dbReference type="Gene3D" id="3.40.50.300">
    <property type="entry name" value="P-loop containing nucleotide triphosphate hydrolases"/>
    <property type="match status" value="1"/>
</dbReference>
<feature type="transmembrane region" description="Helical" evidence="9">
    <location>
        <begin position="265"/>
        <end position="283"/>
    </location>
</feature>
<feature type="transmembrane region" description="Helical" evidence="9">
    <location>
        <begin position="171"/>
        <end position="192"/>
    </location>
</feature>
<dbReference type="Pfam" id="PF00664">
    <property type="entry name" value="ABC_membrane"/>
    <property type="match status" value="1"/>
</dbReference>
<dbReference type="Pfam" id="PF00005">
    <property type="entry name" value="ABC_tran"/>
    <property type="match status" value="1"/>
</dbReference>
<keyword evidence="6 12" id="KW-0067">ATP-binding</keyword>
<evidence type="ECO:0000313" key="12">
    <source>
        <dbReference type="EMBL" id="BAC44547.1"/>
    </source>
</evidence>
<evidence type="ECO:0000313" key="13">
    <source>
        <dbReference type="Proteomes" id="UP000002522"/>
    </source>
</evidence>
<dbReference type="InterPro" id="IPR011527">
    <property type="entry name" value="ABC1_TM_dom"/>
</dbReference>
<evidence type="ECO:0000256" key="8">
    <source>
        <dbReference type="ARBA" id="ARBA00023136"/>
    </source>
</evidence>
<proteinExistence type="inferred from homology"/>
<keyword evidence="3" id="KW-0813">Transport</keyword>
<dbReference type="RefSeq" id="WP_011077576.1">
    <property type="nucleotide sequence ID" value="NC_004432.1"/>
</dbReference>
<keyword evidence="13" id="KW-1185">Reference proteome</keyword>
<dbReference type="SUPFAM" id="SSF52540">
    <property type="entry name" value="P-loop containing nucleoside triphosphate hydrolases"/>
    <property type="match status" value="1"/>
</dbReference>
<evidence type="ECO:0000256" key="7">
    <source>
        <dbReference type="ARBA" id="ARBA00022989"/>
    </source>
</evidence>
<dbReference type="PROSITE" id="PS00211">
    <property type="entry name" value="ABC_TRANSPORTER_1"/>
    <property type="match status" value="1"/>
</dbReference>
<dbReference type="PANTHER" id="PTHR43394:SF1">
    <property type="entry name" value="ATP-BINDING CASSETTE SUB-FAMILY B MEMBER 10, MITOCHONDRIAL"/>
    <property type="match status" value="1"/>
</dbReference>
<dbReference type="PANTHER" id="PTHR43394">
    <property type="entry name" value="ATP-DEPENDENT PERMEASE MDL1, MITOCHONDRIAL"/>
    <property type="match status" value="1"/>
</dbReference>
<dbReference type="KEGG" id="mpe:MYPE7530"/>
<keyword evidence="5" id="KW-0547">Nucleotide-binding</keyword>
<dbReference type="GO" id="GO:0015421">
    <property type="term" value="F:ABC-type oligopeptide transporter activity"/>
    <property type="evidence" value="ECO:0007669"/>
    <property type="project" value="TreeGrafter"/>
</dbReference>
<dbReference type="InterPro" id="IPR036640">
    <property type="entry name" value="ABC1_TM_sf"/>
</dbReference>
<feature type="domain" description="ABC transmembrane type-1" evidence="11">
    <location>
        <begin position="27"/>
        <end position="324"/>
    </location>
</feature>
<keyword evidence="8 9" id="KW-0472">Membrane</keyword>
<evidence type="ECO:0000259" key="11">
    <source>
        <dbReference type="PROSITE" id="PS50929"/>
    </source>
</evidence>
<dbReference type="STRING" id="272633.gene:10731876"/>
<dbReference type="GO" id="GO:0016887">
    <property type="term" value="F:ATP hydrolysis activity"/>
    <property type="evidence" value="ECO:0007669"/>
    <property type="project" value="InterPro"/>
</dbReference>
<dbReference type="InterPro" id="IPR003593">
    <property type="entry name" value="AAA+_ATPase"/>
</dbReference>
<dbReference type="PROSITE" id="PS50893">
    <property type="entry name" value="ABC_TRANSPORTER_2"/>
    <property type="match status" value="1"/>
</dbReference>
<accession>Q8EV14</accession>
<dbReference type="CDD" id="cd03254">
    <property type="entry name" value="ABCC_Glucan_exporter_like"/>
    <property type="match status" value="1"/>
</dbReference>
<dbReference type="HOGENOM" id="CLU_000604_84_4_14"/>
<dbReference type="EMBL" id="BA000026">
    <property type="protein sequence ID" value="BAC44547.1"/>
    <property type="molecule type" value="Genomic_DNA"/>
</dbReference>
<comment type="subcellular location">
    <subcellularLocation>
        <location evidence="1">Cell membrane</location>
        <topology evidence="1">Multi-pass membrane protein</topology>
    </subcellularLocation>
</comment>
<keyword evidence="7 9" id="KW-1133">Transmembrane helix</keyword>
<gene>
    <name evidence="12" type="ordered locus">MYPE7530</name>
</gene>
<dbReference type="GO" id="GO:0005524">
    <property type="term" value="F:ATP binding"/>
    <property type="evidence" value="ECO:0007669"/>
    <property type="project" value="UniProtKB-KW"/>
</dbReference>
<organism evidence="12 13">
    <name type="scientific">Malacoplasma penetrans (strain HF-2)</name>
    <name type="common">Mycoplasma penetrans</name>
    <dbReference type="NCBI Taxonomy" id="272633"/>
    <lineage>
        <taxon>Bacteria</taxon>
        <taxon>Bacillati</taxon>
        <taxon>Mycoplasmatota</taxon>
        <taxon>Mycoplasmoidales</taxon>
        <taxon>Mycoplasmoidaceae</taxon>
        <taxon>Malacoplasma</taxon>
    </lineage>
</organism>
<comment type="similarity">
    <text evidence="2">Belongs to the ABC transporter superfamily.</text>
</comment>
<dbReference type="InterPro" id="IPR003439">
    <property type="entry name" value="ABC_transporter-like_ATP-bd"/>
</dbReference>
<evidence type="ECO:0000256" key="2">
    <source>
        <dbReference type="ARBA" id="ARBA00005417"/>
    </source>
</evidence>
<keyword evidence="4 9" id="KW-0812">Transmembrane</keyword>
<dbReference type="AlphaFoldDB" id="Q8EV14"/>
<dbReference type="FunFam" id="3.40.50.300:FF:000287">
    <property type="entry name" value="Multidrug ABC transporter ATP-binding protein"/>
    <property type="match status" value="1"/>
</dbReference>
<evidence type="ECO:0000256" key="4">
    <source>
        <dbReference type="ARBA" id="ARBA00022692"/>
    </source>
</evidence>
<dbReference type="InterPro" id="IPR027417">
    <property type="entry name" value="P-loop_NTPase"/>
</dbReference>
<feature type="domain" description="ABC transporter" evidence="10">
    <location>
        <begin position="355"/>
        <end position="589"/>
    </location>
</feature>
<protein>
    <submittedName>
        <fullName evidence="12">ABC transporter ATP-binding protein</fullName>
    </submittedName>
</protein>
<dbReference type="InterPro" id="IPR039421">
    <property type="entry name" value="Type_1_exporter"/>
</dbReference>